<evidence type="ECO:0000256" key="1">
    <source>
        <dbReference type="SAM" id="Phobius"/>
    </source>
</evidence>
<dbReference type="GO" id="GO:0016989">
    <property type="term" value="F:sigma factor antagonist activity"/>
    <property type="evidence" value="ECO:0007669"/>
    <property type="project" value="TreeGrafter"/>
</dbReference>
<accession>A0A6V6YLX0</accession>
<keyword evidence="5" id="KW-1185">Reference proteome</keyword>
<protein>
    <submittedName>
        <fullName evidence="4">Iron dicitrate transport regulator FecR</fullName>
    </submittedName>
</protein>
<feature type="domain" description="FecR protein" evidence="2">
    <location>
        <begin position="188"/>
        <end position="280"/>
    </location>
</feature>
<keyword evidence="1" id="KW-0812">Transmembrane</keyword>
<dbReference type="InterPro" id="IPR006860">
    <property type="entry name" value="FecR"/>
</dbReference>
<dbReference type="Proteomes" id="UP000530060">
    <property type="component" value="Unassembled WGS sequence"/>
</dbReference>
<dbReference type="Pfam" id="PF16344">
    <property type="entry name" value="FecR_C"/>
    <property type="match status" value="1"/>
</dbReference>
<dbReference type="FunFam" id="2.60.120.1440:FF:000001">
    <property type="entry name" value="Putative anti-sigma factor"/>
    <property type="match status" value="1"/>
</dbReference>
<reference evidence="4 5" key="1">
    <citation type="submission" date="2020-06" db="EMBL/GenBank/DDBJ databases">
        <authorList>
            <person name="Criscuolo A."/>
        </authorList>
    </citation>
    <scope>NUCLEOTIDE SEQUENCE [LARGE SCALE GENOMIC DNA]</scope>
    <source>
        <strain evidence="5">CIP 111411</strain>
    </source>
</reference>
<keyword evidence="1" id="KW-0472">Membrane</keyword>
<feature type="transmembrane region" description="Helical" evidence="1">
    <location>
        <begin position="92"/>
        <end position="112"/>
    </location>
</feature>
<dbReference type="RefSeq" id="WP_078227610.1">
    <property type="nucleotide sequence ID" value="NZ_CAIJDP010000044.1"/>
</dbReference>
<dbReference type="EMBL" id="CAIJDP010000044">
    <property type="protein sequence ID" value="CAD0000478.1"/>
    <property type="molecule type" value="Genomic_DNA"/>
</dbReference>
<proteinExistence type="predicted"/>
<dbReference type="Gene3D" id="2.60.120.1440">
    <property type="match status" value="1"/>
</dbReference>
<organism evidence="4 5">
    <name type="scientific">Flavobacterium salmonis</name>
    <dbReference type="NCBI Taxonomy" id="2654844"/>
    <lineage>
        <taxon>Bacteria</taxon>
        <taxon>Pseudomonadati</taxon>
        <taxon>Bacteroidota</taxon>
        <taxon>Flavobacteriia</taxon>
        <taxon>Flavobacteriales</taxon>
        <taxon>Flavobacteriaceae</taxon>
        <taxon>Flavobacterium</taxon>
    </lineage>
</organism>
<comment type="caution">
    <text evidence="4">The sequence shown here is derived from an EMBL/GenBank/DDBJ whole genome shotgun (WGS) entry which is preliminary data.</text>
</comment>
<dbReference type="Pfam" id="PF04773">
    <property type="entry name" value="FecR"/>
    <property type="match status" value="1"/>
</dbReference>
<dbReference type="InterPro" id="IPR032508">
    <property type="entry name" value="FecR_C"/>
</dbReference>
<keyword evidence="1" id="KW-1133">Transmembrane helix</keyword>
<evidence type="ECO:0000313" key="4">
    <source>
        <dbReference type="EMBL" id="CAD0000478.1"/>
    </source>
</evidence>
<dbReference type="PANTHER" id="PTHR30273:SF2">
    <property type="entry name" value="PROTEIN FECR"/>
    <property type="match status" value="1"/>
</dbReference>
<sequence length="395" mass="44688">MAAGKKEITIAALIKKELLVGELSIEENNLLQEWLSVPENQEYYQKVIDLETLKSKERFYNIVPTDLAYKRIKNKIDFIDAPVISLFNYRKLFKYAAVLVLLAGLSSVFFFLNNKDEIKKQEVVVKSIKPKYNNPTLVLADGTVVSLEPKKEKIVSKNGVISNVNNVLVYDVKALNGKVSTGQNTLIVPVGGIYSVSLSDGTKVWLNSKSSLRYPVEFRGDARNVTLEGEAYFEVSKNTHSPFTVKTKSGDVTVLGTHFNVNAYTEDHNFETTLAEGKVKVSAENESVVINPGQQARIQNRGLKVIEVDPSVYTAWKDGKFYFENENLKNILTKMSRWYDFNVKFEQKSIEQIKFTGIILKDEPLENLLNIVSKTSNIKYKITKINQTYEVTVSK</sequence>
<name>A0A6V6YLX0_9FLAO</name>
<dbReference type="AlphaFoldDB" id="A0A6V6YLX0"/>
<evidence type="ECO:0000313" key="5">
    <source>
        <dbReference type="Proteomes" id="UP000530060"/>
    </source>
</evidence>
<dbReference type="InterPro" id="IPR012373">
    <property type="entry name" value="Ferrdict_sens_TM"/>
</dbReference>
<evidence type="ECO:0000259" key="3">
    <source>
        <dbReference type="Pfam" id="PF16344"/>
    </source>
</evidence>
<feature type="domain" description="Protein FecR C-terminal" evidence="3">
    <location>
        <begin position="320"/>
        <end position="384"/>
    </location>
</feature>
<gene>
    <name evidence="4" type="ORF">FLAT13_00039</name>
</gene>
<dbReference type="Gene3D" id="3.55.50.30">
    <property type="match status" value="1"/>
</dbReference>
<evidence type="ECO:0000259" key="2">
    <source>
        <dbReference type="Pfam" id="PF04773"/>
    </source>
</evidence>
<dbReference type="PANTHER" id="PTHR30273">
    <property type="entry name" value="PERIPLASMIC SIGNAL SENSOR AND SIGMA FACTOR ACTIVATOR FECR-RELATED"/>
    <property type="match status" value="1"/>
</dbReference>